<evidence type="ECO:0000256" key="5">
    <source>
        <dbReference type="SAM" id="Phobius"/>
    </source>
</evidence>
<keyword evidence="8" id="KW-1185">Reference proteome</keyword>
<keyword evidence="4 5" id="KW-0472">Membrane</keyword>
<feature type="transmembrane region" description="Helical" evidence="5">
    <location>
        <begin position="66"/>
        <end position="85"/>
    </location>
</feature>
<evidence type="ECO:0000256" key="3">
    <source>
        <dbReference type="ARBA" id="ARBA00022989"/>
    </source>
</evidence>
<accession>A0A238ZS92</accession>
<dbReference type="RefSeq" id="WP_089358747.1">
    <property type="nucleotide sequence ID" value="NZ_FZOG01000001.1"/>
</dbReference>
<protein>
    <submittedName>
        <fullName evidence="7">Uncharacterized membrane protein YkvA, DUF1232 family</fullName>
    </submittedName>
</protein>
<dbReference type="Proteomes" id="UP000242915">
    <property type="component" value="Unassembled WGS sequence"/>
</dbReference>
<evidence type="ECO:0000256" key="4">
    <source>
        <dbReference type="ARBA" id="ARBA00023136"/>
    </source>
</evidence>
<dbReference type="Pfam" id="PF06803">
    <property type="entry name" value="DUF1232"/>
    <property type="match status" value="1"/>
</dbReference>
<evidence type="ECO:0000313" key="7">
    <source>
        <dbReference type="EMBL" id="SNR85818.1"/>
    </source>
</evidence>
<evidence type="ECO:0000256" key="2">
    <source>
        <dbReference type="ARBA" id="ARBA00022692"/>
    </source>
</evidence>
<dbReference type="GO" id="GO:0012505">
    <property type="term" value="C:endomembrane system"/>
    <property type="evidence" value="ECO:0007669"/>
    <property type="project" value="UniProtKB-SubCell"/>
</dbReference>
<proteinExistence type="predicted"/>
<evidence type="ECO:0000256" key="1">
    <source>
        <dbReference type="ARBA" id="ARBA00004127"/>
    </source>
</evidence>
<name>A0A238ZS92_9PSED</name>
<evidence type="ECO:0000313" key="8">
    <source>
        <dbReference type="Proteomes" id="UP000242915"/>
    </source>
</evidence>
<comment type="subcellular location">
    <subcellularLocation>
        <location evidence="1">Endomembrane system</location>
        <topology evidence="1">Multi-pass membrane protein</topology>
    </subcellularLocation>
</comment>
<sequence length="149" mass="16849">MKAPRNFSRYLKLAQKFLSNGRLPALLAATTKKIAKKGPALSGLKQDLALLQSLCIAWWRGEYRAISSEALLAFVGALLYFVTPIDALPDWILGIGFVDDIAALAWVLRTWSDELRMFRLWQSQQPAQELKRIEHLPDSAPLEMEELKP</sequence>
<keyword evidence="3 5" id="KW-1133">Transmembrane helix</keyword>
<dbReference type="AlphaFoldDB" id="A0A238ZS92"/>
<organism evidence="7 8">
    <name type="scientific">Pseudomonas segetis</name>
    <dbReference type="NCBI Taxonomy" id="298908"/>
    <lineage>
        <taxon>Bacteria</taxon>
        <taxon>Pseudomonadati</taxon>
        <taxon>Pseudomonadota</taxon>
        <taxon>Gammaproteobacteria</taxon>
        <taxon>Pseudomonadales</taxon>
        <taxon>Pseudomonadaceae</taxon>
        <taxon>Pseudomonas</taxon>
    </lineage>
</organism>
<dbReference type="EMBL" id="FZOG01000001">
    <property type="protein sequence ID" value="SNR85818.1"/>
    <property type="molecule type" value="Genomic_DNA"/>
</dbReference>
<keyword evidence="2 5" id="KW-0812">Transmembrane</keyword>
<feature type="domain" description="DUF1232" evidence="6">
    <location>
        <begin position="71"/>
        <end position="106"/>
    </location>
</feature>
<gene>
    <name evidence="7" type="ORF">SAMN05216255_0624</name>
</gene>
<dbReference type="InterPro" id="IPR010652">
    <property type="entry name" value="DUF1232"/>
</dbReference>
<evidence type="ECO:0000259" key="6">
    <source>
        <dbReference type="Pfam" id="PF06803"/>
    </source>
</evidence>
<feature type="transmembrane region" description="Helical" evidence="5">
    <location>
        <begin position="91"/>
        <end position="111"/>
    </location>
</feature>
<reference evidence="8" key="1">
    <citation type="submission" date="2017-06" db="EMBL/GenBank/DDBJ databases">
        <authorList>
            <person name="Varghese N."/>
            <person name="Submissions S."/>
        </authorList>
    </citation>
    <scope>NUCLEOTIDE SEQUENCE [LARGE SCALE GENOMIC DNA]</scope>
    <source>
        <strain evidence="8">CIP 108523</strain>
    </source>
</reference>